<organism evidence="2 3">
    <name type="scientific">Ferviditalea candida</name>
    <dbReference type="NCBI Taxonomy" id="3108399"/>
    <lineage>
        <taxon>Bacteria</taxon>
        <taxon>Bacillati</taxon>
        <taxon>Bacillota</taxon>
        <taxon>Bacilli</taxon>
        <taxon>Bacillales</taxon>
        <taxon>Paenibacillaceae</taxon>
        <taxon>Ferviditalea</taxon>
    </lineage>
</organism>
<dbReference type="SUPFAM" id="SSF53474">
    <property type="entry name" value="alpha/beta-Hydrolases"/>
    <property type="match status" value="1"/>
</dbReference>
<feature type="domain" description="Dienelactone hydrolase" evidence="1">
    <location>
        <begin position="25"/>
        <end position="273"/>
    </location>
</feature>
<proteinExistence type="predicted"/>
<evidence type="ECO:0000313" key="3">
    <source>
        <dbReference type="Proteomes" id="UP001310386"/>
    </source>
</evidence>
<dbReference type="PANTHER" id="PTHR46623:SF6">
    <property type="entry name" value="ALPHA_BETA-HYDROLASES SUPERFAMILY PROTEIN"/>
    <property type="match status" value="1"/>
</dbReference>
<protein>
    <submittedName>
        <fullName evidence="2">Dienelactone hydrolase family protein</fullName>
    </submittedName>
</protein>
<sequence length="276" mass="30162">MTVHTEWKMFSGKTGDCRAYFASMEPVAEPRPAVLIIQEIWGVDAHIRDVAGRFAAAGYVAIAPELFAVNGVTPEPHTEERLAEAKAFLHSIPHSAWFNPRERETAILGQPADRQDRLRETLDLLFGLLNPAAQSGRLAGILADTAEYARNTYEKTKGMPVASVGFCMGGALSAVLATRDPLHAGSVVFYGRPPQEGIADIQCPVLGFYGGQDPNITNLIPGFQEEMKKHGKAFEAVVYPDAKHAFYNDTNPTYDVNSARDAFARSLVFLNRVVGQ</sequence>
<reference evidence="2" key="1">
    <citation type="submission" date="2023-12" db="EMBL/GenBank/DDBJ databases">
        <title>Fervidustalea candida gen. nov., sp. nov., a novel member of the family Paenibacillaceae isolated from a geothermal area.</title>
        <authorList>
            <person name="Li W.-J."/>
            <person name="Jiao J.-Y."/>
            <person name="Chen Y."/>
        </authorList>
    </citation>
    <scope>NUCLEOTIDE SEQUENCE</scope>
    <source>
        <strain evidence="2">SYSU GA230002</strain>
    </source>
</reference>
<dbReference type="InterPro" id="IPR051049">
    <property type="entry name" value="Dienelactone_hydrolase-like"/>
</dbReference>
<dbReference type="EMBL" id="JAYJLD010000038">
    <property type="protein sequence ID" value="MEB3103526.1"/>
    <property type="molecule type" value="Genomic_DNA"/>
</dbReference>
<keyword evidence="2" id="KW-0378">Hydrolase</keyword>
<gene>
    <name evidence="2" type="ORF">VF724_17975</name>
</gene>
<dbReference type="InterPro" id="IPR002925">
    <property type="entry name" value="Dienelactn_hydro"/>
</dbReference>
<name>A0ABU5ZLX5_9BACL</name>
<evidence type="ECO:0000313" key="2">
    <source>
        <dbReference type="EMBL" id="MEB3103526.1"/>
    </source>
</evidence>
<evidence type="ECO:0000259" key="1">
    <source>
        <dbReference type="Pfam" id="PF01738"/>
    </source>
</evidence>
<dbReference type="InterPro" id="IPR029058">
    <property type="entry name" value="AB_hydrolase_fold"/>
</dbReference>
<dbReference type="Proteomes" id="UP001310386">
    <property type="component" value="Unassembled WGS sequence"/>
</dbReference>
<accession>A0ABU5ZLX5</accession>
<dbReference type="GO" id="GO:0016787">
    <property type="term" value="F:hydrolase activity"/>
    <property type="evidence" value="ECO:0007669"/>
    <property type="project" value="UniProtKB-KW"/>
</dbReference>
<comment type="caution">
    <text evidence="2">The sequence shown here is derived from an EMBL/GenBank/DDBJ whole genome shotgun (WGS) entry which is preliminary data.</text>
</comment>
<dbReference type="Pfam" id="PF01738">
    <property type="entry name" value="DLH"/>
    <property type="match status" value="1"/>
</dbReference>
<dbReference type="PANTHER" id="PTHR46623">
    <property type="entry name" value="CARBOXYMETHYLENEBUTENOLIDASE-RELATED"/>
    <property type="match status" value="1"/>
</dbReference>
<keyword evidence="3" id="KW-1185">Reference proteome</keyword>
<dbReference type="RefSeq" id="WP_371755653.1">
    <property type="nucleotide sequence ID" value="NZ_JAYJLD010000038.1"/>
</dbReference>
<dbReference type="Gene3D" id="3.40.50.1820">
    <property type="entry name" value="alpha/beta hydrolase"/>
    <property type="match status" value="1"/>
</dbReference>